<dbReference type="InterPro" id="IPR036291">
    <property type="entry name" value="NAD(P)-bd_dom_sf"/>
</dbReference>
<keyword evidence="1" id="KW-0560">Oxidoreductase</keyword>
<dbReference type="Gene3D" id="3.40.50.720">
    <property type="entry name" value="NAD(P)-binding Rossmann-like Domain"/>
    <property type="match status" value="1"/>
</dbReference>
<gene>
    <name evidence="2" type="ORF">niasHT_015408</name>
</gene>
<comment type="caution">
    <text evidence="2">The sequence shown here is derived from an EMBL/GenBank/DDBJ whole genome shotgun (WGS) entry which is preliminary data.</text>
</comment>
<dbReference type="SUPFAM" id="SSF51735">
    <property type="entry name" value="NAD(P)-binding Rossmann-fold domains"/>
    <property type="match status" value="1"/>
</dbReference>
<dbReference type="PRINTS" id="PR00081">
    <property type="entry name" value="GDHRDH"/>
</dbReference>
<sequence length="328" mass="35587">MASAVRALEGKIAVVTGASRGIGRGIALQLGQAGATVYVTGRAPAASYSLIEKGLPSLEQTAKEIKSRGGEAHPVYCDHANTDDVRRLFKRVEEEQNGRLHILVNNAYSGVPSLIENAGKKFWECEPEFWDDINEVGLRNVYFCSTLAARLMVPHEDGLIVHISSAGGLQYLFSVPYGVGKAAIDRMASDMGLELKSRGVAVVSLWPGFVQTEITTMGEKAEQFASAARMSMDAFNAALKGAETPEFVGKAIVGLATDRKRMAKSGKIHLTGDLAREYGFTDQNGVVPTNLRSVRSALQFFGWLRLAKLVPAFVKSPKVFLHFASYKF</sequence>
<dbReference type="InterPro" id="IPR002347">
    <property type="entry name" value="SDR_fam"/>
</dbReference>
<evidence type="ECO:0000256" key="1">
    <source>
        <dbReference type="ARBA" id="ARBA00023002"/>
    </source>
</evidence>
<keyword evidence="3" id="KW-1185">Reference proteome</keyword>
<dbReference type="PANTHER" id="PTHR44147">
    <property type="entry name" value="DEHYDROGENASE/REDUCTASE SDR FAMILY MEMBER 1"/>
    <property type="match status" value="1"/>
</dbReference>
<reference evidence="2 3" key="1">
    <citation type="submission" date="2024-10" db="EMBL/GenBank/DDBJ databases">
        <authorList>
            <person name="Kim D."/>
        </authorList>
    </citation>
    <scope>NUCLEOTIDE SEQUENCE [LARGE SCALE GENOMIC DNA]</scope>
    <source>
        <strain evidence="2">BH-2024</strain>
    </source>
</reference>
<dbReference type="EMBL" id="JBICBT010000590">
    <property type="protein sequence ID" value="KAL3108486.1"/>
    <property type="molecule type" value="Genomic_DNA"/>
</dbReference>
<accession>A0ABD2KZZ6</accession>
<name>A0ABD2KZZ6_9BILA</name>
<dbReference type="Pfam" id="PF00106">
    <property type="entry name" value="adh_short"/>
    <property type="match status" value="1"/>
</dbReference>
<evidence type="ECO:0000313" key="2">
    <source>
        <dbReference type="EMBL" id="KAL3108486.1"/>
    </source>
</evidence>
<evidence type="ECO:0000313" key="3">
    <source>
        <dbReference type="Proteomes" id="UP001620626"/>
    </source>
</evidence>
<protein>
    <recommendedName>
        <fullName evidence="4">Dehydrogenase/reductase SDR family member 1</fullName>
    </recommendedName>
</protein>
<evidence type="ECO:0008006" key="4">
    <source>
        <dbReference type="Google" id="ProtNLM"/>
    </source>
</evidence>
<dbReference type="Proteomes" id="UP001620626">
    <property type="component" value="Unassembled WGS sequence"/>
</dbReference>
<dbReference type="PROSITE" id="PS00061">
    <property type="entry name" value="ADH_SHORT"/>
    <property type="match status" value="1"/>
</dbReference>
<dbReference type="PANTHER" id="PTHR44147:SF2">
    <property type="entry name" value="DEHYDROGENASE_REDUCTASE SDR FAMILY MEMBER 1"/>
    <property type="match status" value="1"/>
</dbReference>
<proteinExistence type="predicted"/>
<dbReference type="AlphaFoldDB" id="A0ABD2KZZ6"/>
<organism evidence="2 3">
    <name type="scientific">Heterodera trifolii</name>
    <dbReference type="NCBI Taxonomy" id="157864"/>
    <lineage>
        <taxon>Eukaryota</taxon>
        <taxon>Metazoa</taxon>
        <taxon>Ecdysozoa</taxon>
        <taxon>Nematoda</taxon>
        <taxon>Chromadorea</taxon>
        <taxon>Rhabditida</taxon>
        <taxon>Tylenchina</taxon>
        <taxon>Tylenchomorpha</taxon>
        <taxon>Tylenchoidea</taxon>
        <taxon>Heteroderidae</taxon>
        <taxon>Heteroderinae</taxon>
        <taxon>Heterodera</taxon>
    </lineage>
</organism>
<dbReference type="GO" id="GO:0016491">
    <property type="term" value="F:oxidoreductase activity"/>
    <property type="evidence" value="ECO:0007669"/>
    <property type="project" value="UniProtKB-KW"/>
</dbReference>
<dbReference type="InterPro" id="IPR020904">
    <property type="entry name" value="Sc_DH/Rdtase_CS"/>
</dbReference>